<evidence type="ECO:0000313" key="1">
    <source>
        <dbReference type="EMBL" id="KAJ8361598.1"/>
    </source>
</evidence>
<keyword evidence="2" id="KW-1185">Reference proteome</keyword>
<accession>A0A9Q1FM84</accession>
<name>A0A9Q1FM84_SYNKA</name>
<dbReference type="AlphaFoldDB" id="A0A9Q1FM84"/>
<dbReference type="Proteomes" id="UP001152622">
    <property type="component" value="Chromosome 5"/>
</dbReference>
<dbReference type="EMBL" id="JAINUF010000005">
    <property type="protein sequence ID" value="KAJ8361598.1"/>
    <property type="molecule type" value="Genomic_DNA"/>
</dbReference>
<gene>
    <name evidence="1" type="ORF">SKAU_G00181230</name>
</gene>
<comment type="caution">
    <text evidence="1">The sequence shown here is derived from an EMBL/GenBank/DDBJ whole genome shotgun (WGS) entry which is preliminary data.</text>
</comment>
<evidence type="ECO:0000313" key="2">
    <source>
        <dbReference type="Proteomes" id="UP001152622"/>
    </source>
</evidence>
<reference evidence="1" key="1">
    <citation type="journal article" date="2023" name="Science">
        <title>Genome structures resolve the early diversification of teleost fishes.</title>
        <authorList>
            <person name="Parey E."/>
            <person name="Louis A."/>
            <person name="Montfort J."/>
            <person name="Bouchez O."/>
            <person name="Roques C."/>
            <person name="Iampietro C."/>
            <person name="Lluch J."/>
            <person name="Castinel A."/>
            <person name="Donnadieu C."/>
            <person name="Desvignes T."/>
            <person name="Floi Bucao C."/>
            <person name="Jouanno E."/>
            <person name="Wen M."/>
            <person name="Mejri S."/>
            <person name="Dirks R."/>
            <person name="Jansen H."/>
            <person name="Henkel C."/>
            <person name="Chen W.J."/>
            <person name="Zahm M."/>
            <person name="Cabau C."/>
            <person name="Klopp C."/>
            <person name="Thompson A.W."/>
            <person name="Robinson-Rechavi M."/>
            <person name="Braasch I."/>
            <person name="Lecointre G."/>
            <person name="Bobe J."/>
            <person name="Postlethwait J.H."/>
            <person name="Berthelot C."/>
            <person name="Roest Crollius H."/>
            <person name="Guiguen Y."/>
        </authorList>
    </citation>
    <scope>NUCLEOTIDE SEQUENCE</scope>
    <source>
        <strain evidence="1">WJC10195</strain>
    </source>
</reference>
<sequence length="148" mass="17306">MSAKATLRKEVRPVAVASRQWVGLNGVILRPRLRICFYQEERISTQDSSAVLREGLVWTGPDIRLAEERRTWVSLRSIKRIKWKRRAGSESGFSFQERAMAPLPEDHSHWLRPEINRWLLCSSESEEEEDRFTRIDRSIDQGVPPPHK</sequence>
<proteinExistence type="predicted"/>
<organism evidence="1 2">
    <name type="scientific">Synaphobranchus kaupii</name>
    <name type="common">Kaup's arrowtooth eel</name>
    <dbReference type="NCBI Taxonomy" id="118154"/>
    <lineage>
        <taxon>Eukaryota</taxon>
        <taxon>Metazoa</taxon>
        <taxon>Chordata</taxon>
        <taxon>Craniata</taxon>
        <taxon>Vertebrata</taxon>
        <taxon>Euteleostomi</taxon>
        <taxon>Actinopterygii</taxon>
        <taxon>Neopterygii</taxon>
        <taxon>Teleostei</taxon>
        <taxon>Anguilliformes</taxon>
        <taxon>Synaphobranchidae</taxon>
        <taxon>Synaphobranchus</taxon>
    </lineage>
</organism>
<protein>
    <submittedName>
        <fullName evidence="1">Uncharacterized protein</fullName>
    </submittedName>
</protein>